<comment type="caution">
    <text evidence="3">The sequence shown here is derived from an EMBL/GenBank/DDBJ whole genome shotgun (WGS) entry which is preliminary data.</text>
</comment>
<sequence>MPEDPRTFSMRYRFHFLFVLALLPCLISNSCSPKTPGLPGISAKELSQRAAADYYFLVFQDLLRTGDKDQAAAVLATLAKLSPSPQILLDLANLQWGINQRDAAIAVLEDAARRFPEEKQIAFYLASAYQMQRRREEAVAVIGGYLSKHPDDLAGHQEMASLLIDSGQFQEALVSLEKIEAQDPSPAVHYYKAKAYAGLGDRAAAIAALRQVLAADRSMVTAWAELGFLQEQEKDYRGAVESYTAILELGEEGAEVWSRLIRLNLKLKNPAKAAALMDKAPKDSAFVLEVLSAFIAEGYAAEAGKFLDRLEKRGSPPPDIHFYRAVVAYEGEKKPGKAIGHLKRVPESHPHYDKSLSFRIQLLLEEDKAAEALELARQAVTRYQDKREFRLLLAATLERSGNASEAAAILTEASEKWADDTEILYRLGVSLERQKRTPESVQIMERIIALDGEHADALNFVGYTLAEENRDLPRALQLIEKAVGIEPDNPYFLDSLAWVHYRMGNMEKAWEVIRQAVAQPVGDPVIWEHYGDIAATLGKKAEAVEGYKKALSGNPGNADDIRRRKDAL</sequence>
<dbReference type="InterPro" id="IPR051012">
    <property type="entry name" value="CellSynth/LPSAsmb/PSIAsmb"/>
</dbReference>
<evidence type="ECO:0000256" key="1">
    <source>
        <dbReference type="ARBA" id="ARBA00022737"/>
    </source>
</evidence>
<dbReference type="PANTHER" id="PTHR45586:SF1">
    <property type="entry name" value="LIPOPOLYSACCHARIDE ASSEMBLY PROTEIN B"/>
    <property type="match status" value="1"/>
</dbReference>
<organism evidence="3">
    <name type="scientific">hydrocarbon metagenome</name>
    <dbReference type="NCBI Taxonomy" id="938273"/>
    <lineage>
        <taxon>unclassified sequences</taxon>
        <taxon>metagenomes</taxon>
        <taxon>ecological metagenomes</taxon>
    </lineage>
</organism>
<proteinExistence type="predicted"/>
<keyword evidence="2" id="KW-0802">TPR repeat</keyword>
<dbReference type="SUPFAM" id="SSF48452">
    <property type="entry name" value="TPR-like"/>
    <property type="match status" value="3"/>
</dbReference>
<evidence type="ECO:0000313" key="3">
    <source>
        <dbReference type="EMBL" id="KUG27856.1"/>
    </source>
</evidence>
<dbReference type="PROSITE" id="PS50005">
    <property type="entry name" value="TPR"/>
    <property type="match status" value="2"/>
</dbReference>
<reference evidence="3" key="1">
    <citation type="journal article" date="2015" name="Proc. Natl. Acad. Sci. U.S.A.">
        <title>Networks of energetic and metabolic interactions define dynamics in microbial communities.</title>
        <authorList>
            <person name="Embree M."/>
            <person name="Liu J.K."/>
            <person name="Al-Bassam M.M."/>
            <person name="Zengler K."/>
        </authorList>
    </citation>
    <scope>NUCLEOTIDE SEQUENCE</scope>
</reference>
<dbReference type="Pfam" id="PF13432">
    <property type="entry name" value="TPR_16"/>
    <property type="match status" value="4"/>
</dbReference>
<dbReference type="Pfam" id="PF14559">
    <property type="entry name" value="TPR_19"/>
    <property type="match status" value="1"/>
</dbReference>
<dbReference type="InterPro" id="IPR019734">
    <property type="entry name" value="TPR_rpt"/>
</dbReference>
<dbReference type="SMART" id="SM00028">
    <property type="entry name" value="TPR"/>
    <property type="match status" value="8"/>
</dbReference>
<evidence type="ECO:0000256" key="2">
    <source>
        <dbReference type="ARBA" id="ARBA00022803"/>
    </source>
</evidence>
<keyword evidence="1" id="KW-0677">Repeat</keyword>
<accession>A0A0W8G403</accession>
<dbReference type="PANTHER" id="PTHR45586">
    <property type="entry name" value="TPR REPEAT-CONTAINING PROTEIN PA4667"/>
    <property type="match status" value="1"/>
</dbReference>
<protein>
    <submittedName>
        <fullName evidence="3">Tpr repeat</fullName>
    </submittedName>
</protein>
<gene>
    <name evidence="3" type="ORF">ASZ90_002280</name>
</gene>
<name>A0A0W8G403_9ZZZZ</name>
<dbReference type="Gene3D" id="1.25.40.10">
    <property type="entry name" value="Tetratricopeptide repeat domain"/>
    <property type="match status" value="3"/>
</dbReference>
<dbReference type="AlphaFoldDB" id="A0A0W8G403"/>
<dbReference type="InterPro" id="IPR011990">
    <property type="entry name" value="TPR-like_helical_dom_sf"/>
</dbReference>
<dbReference type="EMBL" id="LNQE01000280">
    <property type="protein sequence ID" value="KUG27856.1"/>
    <property type="molecule type" value="Genomic_DNA"/>
</dbReference>